<organism evidence="1 2">
    <name type="scientific">Prunus yedoensis var. nudiflora</name>
    <dbReference type="NCBI Taxonomy" id="2094558"/>
    <lineage>
        <taxon>Eukaryota</taxon>
        <taxon>Viridiplantae</taxon>
        <taxon>Streptophyta</taxon>
        <taxon>Embryophyta</taxon>
        <taxon>Tracheophyta</taxon>
        <taxon>Spermatophyta</taxon>
        <taxon>Magnoliopsida</taxon>
        <taxon>eudicotyledons</taxon>
        <taxon>Gunneridae</taxon>
        <taxon>Pentapetalae</taxon>
        <taxon>rosids</taxon>
        <taxon>fabids</taxon>
        <taxon>Rosales</taxon>
        <taxon>Rosaceae</taxon>
        <taxon>Amygdaloideae</taxon>
        <taxon>Amygdaleae</taxon>
        <taxon>Prunus</taxon>
    </lineage>
</organism>
<gene>
    <name evidence="1" type="ORF">Pyn_22439</name>
</gene>
<dbReference type="AlphaFoldDB" id="A0A314Z1U5"/>
<proteinExistence type="predicted"/>
<dbReference type="OrthoDB" id="10418868at2759"/>
<protein>
    <submittedName>
        <fullName evidence="1">Uncharacterized protein</fullName>
    </submittedName>
</protein>
<evidence type="ECO:0000313" key="1">
    <source>
        <dbReference type="EMBL" id="PQQ15202.1"/>
    </source>
</evidence>
<name>A0A314Z1U5_PRUYE</name>
<dbReference type="EMBL" id="PJQY01000235">
    <property type="protein sequence ID" value="PQQ15202.1"/>
    <property type="molecule type" value="Genomic_DNA"/>
</dbReference>
<keyword evidence="2" id="KW-1185">Reference proteome</keyword>
<dbReference type="Proteomes" id="UP000250321">
    <property type="component" value="Unassembled WGS sequence"/>
</dbReference>
<comment type="caution">
    <text evidence="1">The sequence shown here is derived from an EMBL/GenBank/DDBJ whole genome shotgun (WGS) entry which is preliminary data.</text>
</comment>
<sequence length="233" mass="24871">MEEKDTSNRYSGTGNRIINPDHAADVGIFEHPNSGVNWSNAAQGQGGEGHKIYEKTVTALNGESNVGKFGFHNLVVDFSNGGRGQGRREFEDICHNISGNKIAADKRSTKVGFENFGNVNYNCKTTSTKDHGKAAGGKAAGASSRSEANILKNEITARNGSSNVGMFNFHNVYINAARGQAGFLKHKGISHNIMGNTIIAVNSRVVGIQGFGNIKYNCGSIISGLLQFLGLSY</sequence>
<reference evidence="1 2" key="1">
    <citation type="submission" date="2018-02" db="EMBL/GenBank/DDBJ databases">
        <title>Draft genome of wild Prunus yedoensis var. nudiflora.</title>
        <authorList>
            <person name="Baek S."/>
            <person name="Kim J.-H."/>
            <person name="Choi K."/>
            <person name="Kim G.-B."/>
            <person name="Cho A."/>
            <person name="Jang H."/>
            <person name="Shin C.-H."/>
            <person name="Yu H.-J."/>
            <person name="Mun J.-H."/>
        </authorList>
    </citation>
    <scope>NUCLEOTIDE SEQUENCE [LARGE SCALE GENOMIC DNA]</scope>
    <source>
        <strain evidence="2">cv. Jeju island</strain>
        <tissue evidence="1">Leaf</tissue>
    </source>
</reference>
<accession>A0A314Z1U5</accession>
<evidence type="ECO:0000313" key="2">
    <source>
        <dbReference type="Proteomes" id="UP000250321"/>
    </source>
</evidence>